<accession>A0A6A6XT01</accession>
<keyword evidence="2 4" id="KW-0378">Hydrolase</keyword>
<dbReference type="InterPro" id="IPR029058">
    <property type="entry name" value="AB_hydrolase_fold"/>
</dbReference>
<gene>
    <name evidence="4" type="ORF">K505DRAFT_265396</name>
</gene>
<dbReference type="PROSITE" id="PS01173">
    <property type="entry name" value="LIPASE_GDXG_HIS"/>
    <property type="match status" value="1"/>
</dbReference>
<reference evidence="4" key="1">
    <citation type="journal article" date="2020" name="Stud. Mycol.">
        <title>101 Dothideomycetes genomes: a test case for predicting lifestyles and emergence of pathogens.</title>
        <authorList>
            <person name="Haridas S."/>
            <person name="Albert R."/>
            <person name="Binder M."/>
            <person name="Bloem J."/>
            <person name="Labutti K."/>
            <person name="Salamov A."/>
            <person name="Andreopoulos B."/>
            <person name="Baker S."/>
            <person name="Barry K."/>
            <person name="Bills G."/>
            <person name="Bluhm B."/>
            <person name="Cannon C."/>
            <person name="Castanera R."/>
            <person name="Culley D."/>
            <person name="Daum C."/>
            <person name="Ezra D."/>
            <person name="Gonzalez J."/>
            <person name="Henrissat B."/>
            <person name="Kuo A."/>
            <person name="Liang C."/>
            <person name="Lipzen A."/>
            <person name="Lutzoni F."/>
            <person name="Magnuson J."/>
            <person name="Mondo S."/>
            <person name="Nolan M."/>
            <person name="Ohm R."/>
            <person name="Pangilinan J."/>
            <person name="Park H.-J."/>
            <person name="Ramirez L."/>
            <person name="Alfaro M."/>
            <person name="Sun H."/>
            <person name="Tritt A."/>
            <person name="Yoshinaga Y."/>
            <person name="Zwiers L.-H."/>
            <person name="Turgeon B."/>
            <person name="Goodwin S."/>
            <person name="Spatafora J."/>
            <person name="Crous P."/>
            <person name="Grigoriev I."/>
        </authorList>
    </citation>
    <scope>NUCLEOTIDE SEQUENCE</scope>
    <source>
        <strain evidence="4">CBS 109.77</strain>
    </source>
</reference>
<dbReference type="InterPro" id="IPR050300">
    <property type="entry name" value="GDXG_lipolytic_enzyme"/>
</dbReference>
<dbReference type="Proteomes" id="UP000799757">
    <property type="component" value="Unassembled WGS sequence"/>
</dbReference>
<dbReference type="AlphaFoldDB" id="A0A6A6XT01"/>
<dbReference type="Gene3D" id="3.40.50.1820">
    <property type="entry name" value="alpha/beta hydrolase"/>
    <property type="match status" value="1"/>
</dbReference>
<evidence type="ECO:0000256" key="2">
    <source>
        <dbReference type="ARBA" id="ARBA00022801"/>
    </source>
</evidence>
<sequence>MSYNTKEEVASLSDKSPDLEAYITKHELSNPANLGAVLAPPAPNPSLDQGEVVAIPLRDGKTLRIRVFRPTKASEAPKPLIVLIHGGGFMYGDNSFYSPIARTIANLYSAVAVNISYRLAPMHTFPTAAHDTHDTVKWLSQNASSLGADLTKGFILFGGSAGANLAAVATQNWVSSKSSPPITGVSLTVPVILSEEIVPKAYEHLWFSMEQNQDALVLNKEAHAYYMDAYEPDVRSRDFSPFNDPTPHRGMPPVHFMVAGADPLRDDGLLYERVLREHGVKTKMKVYPGMPHGFNIFPGFQMAKRAFYDEMLGVGWLLGDEKTEEDVEKLVPGGDFHSV</sequence>
<evidence type="ECO:0000313" key="5">
    <source>
        <dbReference type="Proteomes" id="UP000799757"/>
    </source>
</evidence>
<protein>
    <submittedName>
        <fullName evidence="4">Alpha/beta-hydrolase</fullName>
    </submittedName>
</protein>
<comment type="similarity">
    <text evidence="1">Belongs to the 'GDXG' lipolytic enzyme family.</text>
</comment>
<evidence type="ECO:0000313" key="4">
    <source>
        <dbReference type="EMBL" id="KAF2799602.1"/>
    </source>
</evidence>
<evidence type="ECO:0000256" key="1">
    <source>
        <dbReference type="ARBA" id="ARBA00010515"/>
    </source>
</evidence>
<dbReference type="Pfam" id="PF07859">
    <property type="entry name" value="Abhydrolase_3"/>
    <property type="match status" value="1"/>
</dbReference>
<dbReference type="SUPFAM" id="SSF53474">
    <property type="entry name" value="alpha/beta-Hydrolases"/>
    <property type="match status" value="1"/>
</dbReference>
<keyword evidence="5" id="KW-1185">Reference proteome</keyword>
<proteinExistence type="inferred from homology"/>
<dbReference type="EMBL" id="MU001761">
    <property type="protein sequence ID" value="KAF2799602.1"/>
    <property type="molecule type" value="Genomic_DNA"/>
</dbReference>
<name>A0A6A6XT01_9PLEO</name>
<dbReference type="PANTHER" id="PTHR48081">
    <property type="entry name" value="AB HYDROLASE SUPERFAMILY PROTEIN C4A8.06C"/>
    <property type="match status" value="1"/>
</dbReference>
<dbReference type="InterPro" id="IPR002168">
    <property type="entry name" value="Lipase_GDXG_HIS_AS"/>
</dbReference>
<dbReference type="GO" id="GO:0016787">
    <property type="term" value="F:hydrolase activity"/>
    <property type="evidence" value="ECO:0007669"/>
    <property type="project" value="UniProtKB-KW"/>
</dbReference>
<dbReference type="InterPro" id="IPR013094">
    <property type="entry name" value="AB_hydrolase_3"/>
</dbReference>
<feature type="domain" description="Alpha/beta hydrolase fold-3" evidence="3">
    <location>
        <begin position="81"/>
        <end position="294"/>
    </location>
</feature>
<organism evidence="4 5">
    <name type="scientific">Melanomma pulvis-pyrius CBS 109.77</name>
    <dbReference type="NCBI Taxonomy" id="1314802"/>
    <lineage>
        <taxon>Eukaryota</taxon>
        <taxon>Fungi</taxon>
        <taxon>Dikarya</taxon>
        <taxon>Ascomycota</taxon>
        <taxon>Pezizomycotina</taxon>
        <taxon>Dothideomycetes</taxon>
        <taxon>Pleosporomycetidae</taxon>
        <taxon>Pleosporales</taxon>
        <taxon>Melanommataceae</taxon>
        <taxon>Melanomma</taxon>
    </lineage>
</organism>
<dbReference type="OrthoDB" id="408631at2759"/>
<evidence type="ECO:0000259" key="3">
    <source>
        <dbReference type="Pfam" id="PF07859"/>
    </source>
</evidence>